<accession>A0ABQ7G0W3</accession>
<gene>
    <name evidence="3" type="ORF">DUNSADRAFT_18000</name>
</gene>
<feature type="region of interest" description="Disordered" evidence="1">
    <location>
        <begin position="46"/>
        <end position="68"/>
    </location>
</feature>
<proteinExistence type="predicted"/>
<dbReference type="EMBL" id="MU070338">
    <property type="protein sequence ID" value="KAF5828232.1"/>
    <property type="molecule type" value="Genomic_DNA"/>
</dbReference>
<comment type="caution">
    <text evidence="3">The sequence shown here is derived from an EMBL/GenBank/DDBJ whole genome shotgun (WGS) entry which is preliminary data.</text>
</comment>
<dbReference type="Proteomes" id="UP000815325">
    <property type="component" value="Unassembled WGS sequence"/>
</dbReference>
<keyword evidence="2" id="KW-0472">Membrane</keyword>
<evidence type="ECO:0000313" key="4">
    <source>
        <dbReference type="Proteomes" id="UP000815325"/>
    </source>
</evidence>
<feature type="compositionally biased region" description="Low complexity" evidence="1">
    <location>
        <begin position="53"/>
        <end position="67"/>
    </location>
</feature>
<keyword evidence="2" id="KW-0812">Transmembrane</keyword>
<feature type="region of interest" description="Disordered" evidence="1">
    <location>
        <begin position="94"/>
        <end position="115"/>
    </location>
</feature>
<evidence type="ECO:0000256" key="1">
    <source>
        <dbReference type="SAM" id="MobiDB-lite"/>
    </source>
</evidence>
<keyword evidence="2" id="KW-1133">Transmembrane helix</keyword>
<evidence type="ECO:0000313" key="3">
    <source>
        <dbReference type="EMBL" id="KAF5828232.1"/>
    </source>
</evidence>
<protein>
    <submittedName>
        <fullName evidence="3">Uncharacterized protein</fullName>
    </submittedName>
</protein>
<name>A0ABQ7G0W3_DUNSA</name>
<organism evidence="3 4">
    <name type="scientific">Dunaliella salina</name>
    <name type="common">Green alga</name>
    <name type="synonym">Protococcus salinus</name>
    <dbReference type="NCBI Taxonomy" id="3046"/>
    <lineage>
        <taxon>Eukaryota</taxon>
        <taxon>Viridiplantae</taxon>
        <taxon>Chlorophyta</taxon>
        <taxon>core chlorophytes</taxon>
        <taxon>Chlorophyceae</taxon>
        <taxon>CS clade</taxon>
        <taxon>Chlamydomonadales</taxon>
        <taxon>Dunaliellaceae</taxon>
        <taxon>Dunaliella</taxon>
    </lineage>
</organism>
<reference evidence="3" key="1">
    <citation type="submission" date="2017-08" db="EMBL/GenBank/DDBJ databases">
        <authorList>
            <person name="Polle J.E."/>
            <person name="Barry K."/>
            <person name="Cushman J."/>
            <person name="Schmutz J."/>
            <person name="Tran D."/>
            <person name="Hathwaick L.T."/>
            <person name="Yim W.C."/>
            <person name="Jenkins J."/>
            <person name="Mckie-Krisberg Z.M."/>
            <person name="Prochnik S."/>
            <person name="Lindquist E."/>
            <person name="Dockter R.B."/>
            <person name="Adam C."/>
            <person name="Molina H."/>
            <person name="Bunkerborg J."/>
            <person name="Jin E."/>
            <person name="Buchheim M."/>
            <person name="Magnuson J."/>
        </authorList>
    </citation>
    <scope>NUCLEOTIDE SEQUENCE</scope>
    <source>
        <strain evidence="3">CCAP 19/18</strain>
    </source>
</reference>
<feature type="transmembrane region" description="Helical" evidence="2">
    <location>
        <begin position="142"/>
        <end position="164"/>
    </location>
</feature>
<evidence type="ECO:0000256" key="2">
    <source>
        <dbReference type="SAM" id="Phobius"/>
    </source>
</evidence>
<sequence length="196" mass="20735">MQAPVLLCPSSSSRIPGPIQATSCRSSSQALHFRCIEQHNGLLHGRHTTQNNATSRSAPAAASTSAREPVVTTLHQSKSASKWGKGGTVLTKLQRSKRGKEGALGGGGKGDDDEEEKWGILDWSRFEGWDVPWGGATTAGGMALWFGSFVAVGFLVVPGIYGALGIKLSELPLQDKSQYVLVTQVPAFAPVFLTSS</sequence>
<keyword evidence="4" id="KW-1185">Reference proteome</keyword>